<feature type="region of interest" description="Disordered" evidence="2">
    <location>
        <begin position="107"/>
        <end position="266"/>
    </location>
</feature>
<keyword evidence="6" id="KW-1185">Reference proteome</keyword>
<dbReference type="GO" id="GO:0061630">
    <property type="term" value="F:ubiquitin protein ligase activity"/>
    <property type="evidence" value="ECO:0007669"/>
    <property type="project" value="TreeGrafter"/>
</dbReference>
<evidence type="ECO:0000313" key="6">
    <source>
        <dbReference type="Proteomes" id="UP000799766"/>
    </source>
</evidence>
<proteinExistence type="predicted"/>
<dbReference type="AlphaFoldDB" id="A0A6A6NLZ9"/>
<feature type="transmembrane region" description="Helical" evidence="3">
    <location>
        <begin position="30"/>
        <end position="55"/>
    </location>
</feature>
<feature type="compositionally biased region" description="Polar residues" evidence="2">
    <location>
        <begin position="405"/>
        <end position="424"/>
    </location>
</feature>
<name>A0A6A6NLZ9_9PEZI</name>
<dbReference type="GO" id="GO:0005737">
    <property type="term" value="C:cytoplasm"/>
    <property type="evidence" value="ECO:0007669"/>
    <property type="project" value="TreeGrafter"/>
</dbReference>
<keyword evidence="1" id="KW-0863">Zinc-finger</keyword>
<dbReference type="EMBL" id="MU001705">
    <property type="protein sequence ID" value="KAF2452698.1"/>
    <property type="molecule type" value="Genomic_DNA"/>
</dbReference>
<dbReference type="InterPro" id="IPR051826">
    <property type="entry name" value="E3_ubiquitin-ligase_domain"/>
</dbReference>
<feature type="compositionally biased region" description="Polar residues" evidence="2">
    <location>
        <begin position="1"/>
        <end position="17"/>
    </location>
</feature>
<dbReference type="CDD" id="cd16473">
    <property type="entry name" value="RING-H2_RNF103"/>
    <property type="match status" value="1"/>
</dbReference>
<evidence type="ECO:0000259" key="4">
    <source>
        <dbReference type="PROSITE" id="PS50089"/>
    </source>
</evidence>
<evidence type="ECO:0000256" key="3">
    <source>
        <dbReference type="SAM" id="Phobius"/>
    </source>
</evidence>
<feature type="domain" description="RING-type" evidence="4">
    <location>
        <begin position="273"/>
        <end position="315"/>
    </location>
</feature>
<dbReference type="Pfam" id="PF13639">
    <property type="entry name" value="zf-RING_2"/>
    <property type="match status" value="1"/>
</dbReference>
<keyword evidence="3" id="KW-0472">Membrane</keyword>
<dbReference type="SMART" id="SM00184">
    <property type="entry name" value="RING"/>
    <property type="match status" value="1"/>
</dbReference>
<dbReference type="Gene3D" id="3.30.40.10">
    <property type="entry name" value="Zinc/RING finger domain, C3HC4 (zinc finger)"/>
    <property type="match status" value="1"/>
</dbReference>
<gene>
    <name evidence="5" type="ORF">BDY21DRAFT_375391</name>
</gene>
<keyword evidence="3" id="KW-1133">Transmembrane helix</keyword>
<dbReference type="GO" id="GO:0006511">
    <property type="term" value="P:ubiquitin-dependent protein catabolic process"/>
    <property type="evidence" value="ECO:0007669"/>
    <property type="project" value="TreeGrafter"/>
</dbReference>
<feature type="region of interest" description="Disordered" evidence="2">
    <location>
        <begin position="1"/>
        <end position="24"/>
    </location>
</feature>
<evidence type="ECO:0000313" key="5">
    <source>
        <dbReference type="EMBL" id="KAF2452698.1"/>
    </source>
</evidence>
<dbReference type="GO" id="GO:0008270">
    <property type="term" value="F:zinc ion binding"/>
    <property type="evidence" value="ECO:0007669"/>
    <property type="project" value="UniProtKB-KW"/>
</dbReference>
<feature type="compositionally biased region" description="Low complexity" evidence="2">
    <location>
        <begin position="170"/>
        <end position="188"/>
    </location>
</feature>
<feature type="region of interest" description="Disordered" evidence="2">
    <location>
        <begin position="395"/>
        <end position="502"/>
    </location>
</feature>
<evidence type="ECO:0000256" key="1">
    <source>
        <dbReference type="PROSITE-ProRule" id="PRU00175"/>
    </source>
</evidence>
<dbReference type="PANTHER" id="PTHR22765:SF434">
    <property type="entry name" value="GB|AAD18119.1-RELATED"/>
    <property type="match status" value="1"/>
</dbReference>
<sequence>MASATATELPPAQTSQGSDDHDSGPTSSPLLFFVALGFGVVFTNLWIIVGVKYCFRYNQRNRQARAALDGETIDLNAVPRPHRRRREKKLMTMEEVNERFPLTKYKTWKAGREQDGLPTAGGITTSPSRAPSVKDVDAVTATNETRRSGDTARPGTAHSSRDSDQGGTAEQPQPQPSQSTEQQGTEAGPKPEDKPEGEKPSTTAHLEKVQTAVSTIAEPNQQRNSTTTTTAAEQPAATQRQASTVTDGDETDDDDPIRTAAAPEMLGEPGDTCAICLETIEDDEDVRGLTCGHAFHASCVDPWLTSRRACCPLCKADYYVPKPRAENFDAALAAAAGVGPADPNAMPTGRRNPGGAGISVGGLRVNLPSPPQVWIGSRTGFSGVRPRMLWLVPSSASPASPAAARQSTGARSQAAVSSNNNYSLATPPPPSGQSANMTGAASGGNTASAPASQRQGRRARLFGLGVPRLPRMPFRGDRTGGASPGELEAGRATQRGATTTTS</sequence>
<dbReference type="SUPFAM" id="SSF57850">
    <property type="entry name" value="RING/U-box"/>
    <property type="match status" value="1"/>
</dbReference>
<protein>
    <recommendedName>
        <fullName evidence="4">RING-type domain-containing protein</fullName>
    </recommendedName>
</protein>
<dbReference type="FunFam" id="3.30.40.10:FF:000539">
    <property type="entry name" value="Ring finger domain protein"/>
    <property type="match status" value="1"/>
</dbReference>
<dbReference type="PANTHER" id="PTHR22765">
    <property type="entry name" value="RING FINGER AND PROTEASE ASSOCIATED DOMAIN-CONTAINING"/>
    <property type="match status" value="1"/>
</dbReference>
<accession>A0A6A6NLZ9</accession>
<feature type="compositionally biased region" description="Low complexity" evidence="2">
    <location>
        <begin position="395"/>
        <end position="404"/>
    </location>
</feature>
<reference evidence="5" key="1">
    <citation type="journal article" date="2020" name="Stud. Mycol.">
        <title>101 Dothideomycetes genomes: a test case for predicting lifestyles and emergence of pathogens.</title>
        <authorList>
            <person name="Haridas S."/>
            <person name="Albert R."/>
            <person name="Binder M."/>
            <person name="Bloem J."/>
            <person name="Labutti K."/>
            <person name="Salamov A."/>
            <person name="Andreopoulos B."/>
            <person name="Baker S."/>
            <person name="Barry K."/>
            <person name="Bills G."/>
            <person name="Bluhm B."/>
            <person name="Cannon C."/>
            <person name="Castanera R."/>
            <person name="Culley D."/>
            <person name="Daum C."/>
            <person name="Ezra D."/>
            <person name="Gonzalez J."/>
            <person name="Henrissat B."/>
            <person name="Kuo A."/>
            <person name="Liang C."/>
            <person name="Lipzen A."/>
            <person name="Lutzoni F."/>
            <person name="Magnuson J."/>
            <person name="Mondo S."/>
            <person name="Nolan M."/>
            <person name="Ohm R."/>
            <person name="Pangilinan J."/>
            <person name="Park H.-J."/>
            <person name="Ramirez L."/>
            <person name="Alfaro M."/>
            <person name="Sun H."/>
            <person name="Tritt A."/>
            <person name="Yoshinaga Y."/>
            <person name="Zwiers L.-H."/>
            <person name="Turgeon B."/>
            <person name="Goodwin S."/>
            <person name="Spatafora J."/>
            <person name="Crous P."/>
            <person name="Grigoriev I."/>
        </authorList>
    </citation>
    <scope>NUCLEOTIDE SEQUENCE</scope>
    <source>
        <strain evidence="5">ATCC 16933</strain>
    </source>
</reference>
<dbReference type="InterPro" id="IPR013083">
    <property type="entry name" value="Znf_RING/FYVE/PHD"/>
</dbReference>
<feature type="compositionally biased region" description="Basic and acidic residues" evidence="2">
    <location>
        <begin position="189"/>
        <end position="199"/>
    </location>
</feature>
<keyword evidence="1" id="KW-0479">Metal-binding</keyword>
<dbReference type="InterPro" id="IPR001841">
    <property type="entry name" value="Znf_RING"/>
</dbReference>
<dbReference type="OrthoDB" id="8062037at2759"/>
<dbReference type="Proteomes" id="UP000799766">
    <property type="component" value="Unassembled WGS sequence"/>
</dbReference>
<keyword evidence="3" id="KW-0812">Transmembrane</keyword>
<evidence type="ECO:0000256" key="2">
    <source>
        <dbReference type="SAM" id="MobiDB-lite"/>
    </source>
</evidence>
<feature type="compositionally biased region" description="Low complexity" evidence="2">
    <location>
        <begin position="434"/>
        <end position="452"/>
    </location>
</feature>
<feature type="compositionally biased region" description="Low complexity" evidence="2">
    <location>
        <begin position="219"/>
        <end position="246"/>
    </location>
</feature>
<organism evidence="5 6">
    <name type="scientific">Lineolata rhizophorae</name>
    <dbReference type="NCBI Taxonomy" id="578093"/>
    <lineage>
        <taxon>Eukaryota</taxon>
        <taxon>Fungi</taxon>
        <taxon>Dikarya</taxon>
        <taxon>Ascomycota</taxon>
        <taxon>Pezizomycotina</taxon>
        <taxon>Dothideomycetes</taxon>
        <taxon>Dothideomycetes incertae sedis</taxon>
        <taxon>Lineolatales</taxon>
        <taxon>Lineolataceae</taxon>
        <taxon>Lineolata</taxon>
    </lineage>
</organism>
<keyword evidence="1" id="KW-0862">Zinc</keyword>
<feature type="compositionally biased region" description="Low complexity" evidence="2">
    <location>
        <begin position="490"/>
        <end position="502"/>
    </location>
</feature>
<dbReference type="PROSITE" id="PS50089">
    <property type="entry name" value="ZF_RING_2"/>
    <property type="match status" value="1"/>
</dbReference>